<organism evidence="2 3">
    <name type="scientific">Parasitella parasitica</name>
    <dbReference type="NCBI Taxonomy" id="35722"/>
    <lineage>
        <taxon>Eukaryota</taxon>
        <taxon>Fungi</taxon>
        <taxon>Fungi incertae sedis</taxon>
        <taxon>Mucoromycota</taxon>
        <taxon>Mucoromycotina</taxon>
        <taxon>Mucoromycetes</taxon>
        <taxon>Mucorales</taxon>
        <taxon>Mucorineae</taxon>
        <taxon>Mucoraceae</taxon>
        <taxon>Parasitella</taxon>
    </lineage>
</organism>
<name>A0A0B7MRD5_9FUNG</name>
<gene>
    <name evidence="2" type="primary">PARPA_01906.1 scaffold 1908</name>
</gene>
<feature type="region of interest" description="Disordered" evidence="1">
    <location>
        <begin position="1"/>
        <end position="59"/>
    </location>
</feature>
<dbReference type="OrthoDB" id="2288958at2759"/>
<keyword evidence="3" id="KW-1185">Reference proteome</keyword>
<evidence type="ECO:0000313" key="3">
    <source>
        <dbReference type="Proteomes" id="UP000054107"/>
    </source>
</evidence>
<protein>
    <submittedName>
        <fullName evidence="2">Uncharacterized protein</fullName>
    </submittedName>
</protein>
<feature type="compositionally biased region" description="Acidic residues" evidence="1">
    <location>
        <begin position="1"/>
        <end position="15"/>
    </location>
</feature>
<proteinExistence type="predicted"/>
<dbReference type="AlphaFoldDB" id="A0A0B7MRD5"/>
<accession>A0A0B7MRD5</accession>
<dbReference type="Proteomes" id="UP000054107">
    <property type="component" value="Unassembled WGS sequence"/>
</dbReference>
<evidence type="ECO:0000256" key="1">
    <source>
        <dbReference type="SAM" id="MobiDB-lite"/>
    </source>
</evidence>
<dbReference type="EMBL" id="LN719792">
    <property type="protein sequence ID" value="CEP08566.1"/>
    <property type="molecule type" value="Genomic_DNA"/>
</dbReference>
<reference evidence="2 3" key="1">
    <citation type="submission" date="2014-09" db="EMBL/GenBank/DDBJ databases">
        <authorList>
            <person name="Ellenberger Sabrina"/>
        </authorList>
    </citation>
    <scope>NUCLEOTIDE SEQUENCE [LARGE SCALE GENOMIC DNA]</scope>
    <source>
        <strain evidence="2 3">CBS 412.66</strain>
    </source>
</reference>
<sequence length="85" mass="9880">MGDRQEDDEDEDENENERGTADDEIDNFGWYTMEMDDGNQGDYHRNAGISEDLSGGTSTTRQTYFEKVKVPKNFQMKRIIVYCLL</sequence>
<evidence type="ECO:0000313" key="2">
    <source>
        <dbReference type="EMBL" id="CEP08566.1"/>
    </source>
</evidence>